<reference evidence="3 4" key="1">
    <citation type="submission" date="2016-11" db="EMBL/GenBank/DDBJ databases">
        <authorList>
            <person name="Jaros S."/>
            <person name="Januszkiewicz K."/>
            <person name="Wedrychowicz H."/>
        </authorList>
    </citation>
    <scope>NUCLEOTIDE SEQUENCE [LARGE SCALE GENOMIC DNA]</scope>
    <source>
        <strain evidence="3 4">DSM 26991</strain>
    </source>
</reference>
<dbReference type="EMBL" id="FQTV01000006">
    <property type="protein sequence ID" value="SHF24870.1"/>
    <property type="molecule type" value="Genomic_DNA"/>
</dbReference>
<dbReference type="Pfam" id="PF02517">
    <property type="entry name" value="Rce1-like"/>
    <property type="match status" value="1"/>
</dbReference>
<dbReference type="RefSeq" id="WP_073400780.1">
    <property type="nucleotide sequence ID" value="NZ_FQTV01000006.1"/>
</dbReference>
<organism evidence="3 4">
    <name type="scientific">Bacteroides luti</name>
    <dbReference type="NCBI Taxonomy" id="1297750"/>
    <lineage>
        <taxon>Bacteria</taxon>
        <taxon>Pseudomonadati</taxon>
        <taxon>Bacteroidota</taxon>
        <taxon>Bacteroidia</taxon>
        <taxon>Bacteroidales</taxon>
        <taxon>Bacteroidaceae</taxon>
        <taxon>Bacteroides</taxon>
    </lineage>
</organism>
<gene>
    <name evidence="3" type="ORF">SAMN05444405_106139</name>
</gene>
<keyword evidence="3" id="KW-0378">Hydrolase</keyword>
<accession>A0A1M5A3H6</accession>
<name>A0A1M5A3H6_9BACE</name>
<dbReference type="GO" id="GO:0080120">
    <property type="term" value="P:CAAX-box protein maturation"/>
    <property type="evidence" value="ECO:0007669"/>
    <property type="project" value="UniProtKB-ARBA"/>
</dbReference>
<feature type="transmembrane region" description="Helical" evidence="1">
    <location>
        <begin position="110"/>
        <end position="139"/>
    </location>
</feature>
<keyword evidence="1" id="KW-1133">Transmembrane helix</keyword>
<dbReference type="Proteomes" id="UP000184509">
    <property type="component" value="Unassembled WGS sequence"/>
</dbReference>
<dbReference type="OrthoDB" id="795252at2"/>
<sequence length="173" mass="19973">MIYTDKTKSFSIKKVNKYIRDSRAVSSILIVGSILSSIYFIVWFISYKILNGWDIVLDGDPNASLLKGPLYITVLEAMIIGPIIETLIFQKFLYFIATLFSWFRHNKCRIVILGAFIFGLAHFFTLLYIITTVITGAFFMYLYVIKQNKNAYWSVVILHSMINGVAIFLSYFE</sequence>
<keyword evidence="3" id="KW-0645">Protease</keyword>
<evidence type="ECO:0000256" key="1">
    <source>
        <dbReference type="SAM" id="Phobius"/>
    </source>
</evidence>
<dbReference type="GO" id="GO:0006508">
    <property type="term" value="P:proteolysis"/>
    <property type="evidence" value="ECO:0007669"/>
    <property type="project" value="UniProtKB-KW"/>
</dbReference>
<keyword evidence="1" id="KW-0812">Transmembrane</keyword>
<dbReference type="AlphaFoldDB" id="A0A1M5A3H6"/>
<keyword evidence="1" id="KW-0472">Membrane</keyword>
<feature type="domain" description="CAAX prenyl protease 2/Lysostaphin resistance protein A-like" evidence="2">
    <location>
        <begin position="71"/>
        <end position="164"/>
    </location>
</feature>
<protein>
    <submittedName>
        <fullName evidence="3">CAAX protease self-immunity</fullName>
    </submittedName>
</protein>
<dbReference type="InterPro" id="IPR003675">
    <property type="entry name" value="Rce1/LyrA-like_dom"/>
</dbReference>
<evidence type="ECO:0000313" key="4">
    <source>
        <dbReference type="Proteomes" id="UP000184509"/>
    </source>
</evidence>
<proteinExistence type="predicted"/>
<evidence type="ECO:0000259" key="2">
    <source>
        <dbReference type="Pfam" id="PF02517"/>
    </source>
</evidence>
<evidence type="ECO:0000313" key="3">
    <source>
        <dbReference type="EMBL" id="SHF24870.1"/>
    </source>
</evidence>
<feature type="transmembrane region" description="Helical" evidence="1">
    <location>
        <begin position="151"/>
        <end position="172"/>
    </location>
</feature>
<feature type="transmembrane region" description="Helical" evidence="1">
    <location>
        <begin position="70"/>
        <end position="89"/>
    </location>
</feature>
<feature type="transmembrane region" description="Helical" evidence="1">
    <location>
        <begin position="24"/>
        <end position="50"/>
    </location>
</feature>
<dbReference type="GO" id="GO:0004175">
    <property type="term" value="F:endopeptidase activity"/>
    <property type="evidence" value="ECO:0007669"/>
    <property type="project" value="UniProtKB-ARBA"/>
</dbReference>
<keyword evidence="4" id="KW-1185">Reference proteome</keyword>